<evidence type="ECO:0000256" key="2">
    <source>
        <dbReference type="SAM" id="SignalP"/>
    </source>
</evidence>
<dbReference type="Proteomes" id="UP000305451">
    <property type="component" value="Unassembled WGS sequence"/>
</dbReference>
<dbReference type="InterPro" id="IPR021109">
    <property type="entry name" value="Peptidase_aspartic_dom_sf"/>
</dbReference>
<dbReference type="GO" id="GO:0006508">
    <property type="term" value="P:proteolysis"/>
    <property type="evidence" value="ECO:0007669"/>
    <property type="project" value="InterPro"/>
</dbReference>
<dbReference type="Gene3D" id="2.40.70.10">
    <property type="entry name" value="Acid Proteases"/>
    <property type="match status" value="2"/>
</dbReference>
<evidence type="ECO:0000256" key="1">
    <source>
        <dbReference type="ARBA" id="ARBA00022801"/>
    </source>
</evidence>
<comment type="caution">
    <text evidence="4">The sequence shown here is derived from an EMBL/GenBank/DDBJ whole genome shotgun (WGS) entry which is preliminary data.</text>
</comment>
<feature type="chain" id="PRO_5020329147" description="Peptidase A2 domain-containing protein" evidence="2">
    <location>
        <begin position="21"/>
        <end position="289"/>
    </location>
</feature>
<evidence type="ECO:0000313" key="4">
    <source>
        <dbReference type="EMBL" id="TGY94873.1"/>
    </source>
</evidence>
<keyword evidence="1" id="KW-0378">Hydrolase</keyword>
<gene>
    <name evidence="4" type="ORF">E5162_06325</name>
</gene>
<feature type="signal peptide" evidence="2">
    <location>
        <begin position="1"/>
        <end position="20"/>
    </location>
</feature>
<dbReference type="InterPro" id="IPR001969">
    <property type="entry name" value="Aspartic_peptidase_AS"/>
</dbReference>
<dbReference type="CDD" id="cd05483">
    <property type="entry name" value="retropepsin_like_bacteria"/>
    <property type="match status" value="1"/>
</dbReference>
<accession>A0A4S2HG42</accession>
<dbReference type="PROSITE" id="PS50175">
    <property type="entry name" value="ASP_PROT_RETROV"/>
    <property type="match status" value="1"/>
</dbReference>
<dbReference type="PROSITE" id="PS00141">
    <property type="entry name" value="ASP_PROTEASE"/>
    <property type="match status" value="2"/>
</dbReference>
<evidence type="ECO:0000313" key="5">
    <source>
        <dbReference type="Proteomes" id="UP000305451"/>
    </source>
</evidence>
<evidence type="ECO:0000259" key="3">
    <source>
        <dbReference type="PROSITE" id="PS50175"/>
    </source>
</evidence>
<proteinExistence type="predicted"/>
<dbReference type="SUPFAM" id="SSF50630">
    <property type="entry name" value="Acid proteases"/>
    <property type="match status" value="2"/>
</dbReference>
<dbReference type="RefSeq" id="WP_135944070.1">
    <property type="nucleotide sequence ID" value="NZ_BMEI01000001.1"/>
</dbReference>
<reference evidence="4 5" key="1">
    <citation type="journal article" date="2013" name="Int. J. Syst. Evol. Microbiol.">
        <title>Marinicauda pacifica gen. nov., sp. nov., a prosthecate alphaproteobacterium of the family Hyphomonadaceae isolated from deep seawater.</title>
        <authorList>
            <person name="Zhang X.Y."/>
            <person name="Li G.W."/>
            <person name="Wang C.S."/>
            <person name="Zhang Y.J."/>
            <person name="Xu X.W."/>
            <person name="Li H."/>
            <person name="Liu A."/>
            <person name="Liu C."/>
            <person name="Xie B.B."/>
            <person name="Qin Q.L."/>
            <person name="Xu Z."/>
            <person name="Chen X.L."/>
            <person name="Zhou B.C."/>
            <person name="Zhang Y.Z."/>
        </authorList>
    </citation>
    <scope>NUCLEOTIDE SEQUENCE [LARGE SCALE GENOMIC DNA]</scope>
    <source>
        <strain evidence="4 5">P-1 km-3</strain>
    </source>
</reference>
<organism evidence="4 5">
    <name type="scientific">Marinicauda pacifica</name>
    <dbReference type="NCBI Taxonomy" id="1133559"/>
    <lineage>
        <taxon>Bacteria</taxon>
        <taxon>Pseudomonadati</taxon>
        <taxon>Pseudomonadota</taxon>
        <taxon>Alphaproteobacteria</taxon>
        <taxon>Maricaulales</taxon>
        <taxon>Maricaulaceae</taxon>
        <taxon>Marinicauda</taxon>
    </lineage>
</organism>
<dbReference type="Pfam" id="PF13975">
    <property type="entry name" value="gag-asp_proteas"/>
    <property type="match status" value="1"/>
</dbReference>
<dbReference type="GO" id="GO:0004190">
    <property type="term" value="F:aspartic-type endopeptidase activity"/>
    <property type="evidence" value="ECO:0007669"/>
    <property type="project" value="InterPro"/>
</dbReference>
<keyword evidence="5" id="KW-1185">Reference proteome</keyword>
<feature type="domain" description="Peptidase A2" evidence="3">
    <location>
        <begin position="175"/>
        <end position="264"/>
    </location>
</feature>
<dbReference type="Pfam" id="PF13650">
    <property type="entry name" value="Asp_protease_2"/>
    <property type="match status" value="1"/>
</dbReference>
<dbReference type="AlphaFoldDB" id="A0A4S2HG42"/>
<dbReference type="EMBL" id="SRXV01000001">
    <property type="protein sequence ID" value="TGY94873.1"/>
    <property type="molecule type" value="Genomic_DNA"/>
</dbReference>
<keyword evidence="2" id="KW-0732">Signal</keyword>
<dbReference type="InterPro" id="IPR034122">
    <property type="entry name" value="Retropepsin-like_bacterial"/>
</dbReference>
<sequence>MALFPVLSLLAAAVQAPAEAGQCVPLALTADYRPAVTVEIEGFGPARFLIDTGASNTALARSVVEALNAQDVTAREVITLTELFATGTVDVSLSVFPGEAREVEAVIVESDLEESSTILGLLGADFFSGDTIDMDFSRGALCITDALTAPRDGTRHELSRVLIANASLYHFNRPVRVLVDTGATRSVANSRLAELYASVRQSGWPVSLGGVASRIDRTDDYARLNQFEMGGTCVRRLLLPVADVYVFEAMGWQDEPAMIMGMDLLQFTDFVIDYDSGDFQITGRDALAC</sequence>
<dbReference type="OrthoDB" id="107347at2"/>
<protein>
    <recommendedName>
        <fullName evidence="3">Peptidase A2 domain-containing protein</fullName>
    </recommendedName>
</protein>
<dbReference type="InterPro" id="IPR001995">
    <property type="entry name" value="Peptidase_A2_cat"/>
</dbReference>
<name>A0A4S2HG42_9PROT</name>